<protein>
    <submittedName>
        <fullName evidence="2">Uncharacterized protein</fullName>
    </submittedName>
</protein>
<evidence type="ECO:0000313" key="3">
    <source>
        <dbReference type="Proteomes" id="UP000806378"/>
    </source>
</evidence>
<feature type="region of interest" description="Disordered" evidence="1">
    <location>
        <begin position="46"/>
        <end position="132"/>
    </location>
</feature>
<reference evidence="2" key="1">
    <citation type="submission" date="2020-05" db="EMBL/GenBank/DDBJ databases">
        <title>WGS assembly of Corymbia citriodora subspecies variegata.</title>
        <authorList>
            <person name="Barry K."/>
            <person name="Hundley H."/>
            <person name="Shu S."/>
            <person name="Jenkins J."/>
            <person name="Grimwood J."/>
            <person name="Baten A."/>
        </authorList>
    </citation>
    <scope>NUCLEOTIDE SEQUENCE</scope>
    <source>
        <strain evidence="2">CV2-018</strain>
    </source>
</reference>
<proteinExistence type="predicted"/>
<evidence type="ECO:0000313" key="2">
    <source>
        <dbReference type="EMBL" id="KAF7847829.1"/>
    </source>
</evidence>
<feature type="compositionally biased region" description="Polar residues" evidence="1">
    <location>
        <begin position="106"/>
        <end position="131"/>
    </location>
</feature>
<comment type="caution">
    <text evidence="2">The sequence shown here is derived from an EMBL/GenBank/DDBJ whole genome shotgun (WGS) entry which is preliminary data.</text>
</comment>
<dbReference type="EMBL" id="MU090469">
    <property type="protein sequence ID" value="KAF7847829.1"/>
    <property type="molecule type" value="Genomic_DNA"/>
</dbReference>
<feature type="compositionally biased region" description="Polar residues" evidence="1">
    <location>
        <begin position="74"/>
        <end position="96"/>
    </location>
</feature>
<dbReference type="Gramene" id="rna-gnl|WGS:JABURB|Cocit.L2537.1">
    <property type="protein sequence ID" value="cds-KAF7847829.1"/>
    <property type="gene ID" value="gene-BT93_L2537"/>
</dbReference>
<dbReference type="OrthoDB" id="62853at2759"/>
<dbReference type="AlphaFoldDB" id="A0A8T0CP23"/>
<name>A0A8T0CP23_CORYI</name>
<sequence length="182" mass="19468">MWSKTDLALASGFGVFGEERDAGGSGWCLCLDETSVRKHGDGLQAFGLDEGEGSGSPVKEKKTNAEEALKSSQKENPFGSVNASFELQCNLATPKTQGHGDGANAEDSSLPKQRSNTTPKKQSASQSSTGEASELQYIKLKFEKMTSMVDKSHGKLLKKTKSSLKEHNLKDQSVTLIVAVLS</sequence>
<gene>
    <name evidence="2" type="ORF">BT93_L2537</name>
</gene>
<organism evidence="2 3">
    <name type="scientific">Corymbia citriodora subsp. variegata</name>
    <dbReference type="NCBI Taxonomy" id="360336"/>
    <lineage>
        <taxon>Eukaryota</taxon>
        <taxon>Viridiplantae</taxon>
        <taxon>Streptophyta</taxon>
        <taxon>Embryophyta</taxon>
        <taxon>Tracheophyta</taxon>
        <taxon>Spermatophyta</taxon>
        <taxon>Magnoliopsida</taxon>
        <taxon>eudicotyledons</taxon>
        <taxon>Gunneridae</taxon>
        <taxon>Pentapetalae</taxon>
        <taxon>rosids</taxon>
        <taxon>malvids</taxon>
        <taxon>Myrtales</taxon>
        <taxon>Myrtaceae</taxon>
        <taxon>Myrtoideae</taxon>
        <taxon>Eucalypteae</taxon>
        <taxon>Corymbia</taxon>
    </lineage>
</organism>
<dbReference type="Proteomes" id="UP000806378">
    <property type="component" value="Unassembled WGS sequence"/>
</dbReference>
<keyword evidence="3" id="KW-1185">Reference proteome</keyword>
<accession>A0A8T0CP23</accession>
<evidence type="ECO:0000256" key="1">
    <source>
        <dbReference type="SAM" id="MobiDB-lite"/>
    </source>
</evidence>
<feature type="compositionally biased region" description="Basic and acidic residues" evidence="1">
    <location>
        <begin position="58"/>
        <end position="73"/>
    </location>
</feature>